<gene>
    <name evidence="1" type="ORF">GCM10009798_24240</name>
</gene>
<evidence type="ECO:0008006" key="3">
    <source>
        <dbReference type="Google" id="ProtNLM"/>
    </source>
</evidence>
<dbReference type="Pfam" id="PF10604">
    <property type="entry name" value="Polyketide_cyc2"/>
    <property type="match status" value="1"/>
</dbReference>
<organism evidence="1 2">
    <name type="scientific">Nocardioides panacihumi</name>
    <dbReference type="NCBI Taxonomy" id="400774"/>
    <lineage>
        <taxon>Bacteria</taxon>
        <taxon>Bacillati</taxon>
        <taxon>Actinomycetota</taxon>
        <taxon>Actinomycetes</taxon>
        <taxon>Propionibacteriales</taxon>
        <taxon>Nocardioidaceae</taxon>
        <taxon>Nocardioides</taxon>
    </lineage>
</organism>
<evidence type="ECO:0000313" key="2">
    <source>
        <dbReference type="Proteomes" id="UP001500571"/>
    </source>
</evidence>
<reference evidence="1 2" key="1">
    <citation type="journal article" date="2019" name="Int. J. Syst. Evol. Microbiol.">
        <title>The Global Catalogue of Microorganisms (GCM) 10K type strain sequencing project: providing services to taxonomists for standard genome sequencing and annotation.</title>
        <authorList>
            <consortium name="The Broad Institute Genomics Platform"/>
            <consortium name="The Broad Institute Genome Sequencing Center for Infectious Disease"/>
            <person name="Wu L."/>
            <person name="Ma J."/>
        </authorList>
    </citation>
    <scope>NUCLEOTIDE SEQUENCE [LARGE SCALE GENOMIC DNA]</scope>
    <source>
        <strain evidence="1 2">JCM 15309</strain>
    </source>
</reference>
<comment type="caution">
    <text evidence="1">The sequence shown here is derived from an EMBL/GenBank/DDBJ whole genome shotgun (WGS) entry which is preliminary data.</text>
</comment>
<evidence type="ECO:0000313" key="1">
    <source>
        <dbReference type="EMBL" id="GAA1963384.1"/>
    </source>
</evidence>
<dbReference type="Proteomes" id="UP001500571">
    <property type="component" value="Unassembled WGS sequence"/>
</dbReference>
<keyword evidence="2" id="KW-1185">Reference proteome</keyword>
<sequence length="164" mass="18180">MTTSLSGMTAYRVEASRLVAVEPTQAFDRLIAAQLPEIFSRRYAAFPPVREVVDEPDDWGTVGQDRTILLADGGRLRETLTAVDRPHGYAYLLDDVHGPLRPFVRTVDGNWSITPEGTGARVGWSWTIDPTAPLARLTPLVIGRMWQGYAARALAELETILMRS</sequence>
<proteinExistence type="predicted"/>
<dbReference type="InterPro" id="IPR019587">
    <property type="entry name" value="Polyketide_cyclase/dehydratase"/>
</dbReference>
<dbReference type="EMBL" id="BAAAPB010000002">
    <property type="protein sequence ID" value="GAA1963384.1"/>
    <property type="molecule type" value="Genomic_DNA"/>
</dbReference>
<name>A0ABN2R4C7_9ACTN</name>
<dbReference type="SUPFAM" id="SSF55961">
    <property type="entry name" value="Bet v1-like"/>
    <property type="match status" value="1"/>
</dbReference>
<accession>A0ABN2R4C7</accession>
<dbReference type="Gene3D" id="3.30.530.20">
    <property type="match status" value="1"/>
</dbReference>
<protein>
    <recommendedName>
        <fullName evidence="3">SRPBCC family protein</fullName>
    </recommendedName>
</protein>
<dbReference type="InterPro" id="IPR023393">
    <property type="entry name" value="START-like_dom_sf"/>
</dbReference>